<dbReference type="InterPro" id="IPR002625">
    <property type="entry name" value="Smr_dom"/>
</dbReference>
<dbReference type="RefSeq" id="XP_041226252.1">
    <property type="nucleotide sequence ID" value="XM_041361694.1"/>
</dbReference>
<dbReference type="Pfam" id="PF01713">
    <property type="entry name" value="Smr"/>
    <property type="match status" value="1"/>
</dbReference>
<evidence type="ECO:0000259" key="1">
    <source>
        <dbReference type="PROSITE" id="PS50828"/>
    </source>
</evidence>
<protein>
    <recommendedName>
        <fullName evidence="1">Smr domain-containing protein</fullName>
    </recommendedName>
</protein>
<dbReference type="EMBL" id="JABBWK010000026">
    <property type="protein sequence ID" value="KAG1900676.1"/>
    <property type="molecule type" value="Genomic_DNA"/>
</dbReference>
<accession>A0AAD4E7F0</accession>
<dbReference type="SMART" id="SM00463">
    <property type="entry name" value="SMR"/>
    <property type="match status" value="1"/>
</dbReference>
<feature type="domain" description="Smr" evidence="1">
    <location>
        <begin position="96"/>
        <end position="171"/>
    </location>
</feature>
<keyword evidence="3" id="KW-1185">Reference proteome</keyword>
<proteinExistence type="predicted"/>
<dbReference type="PANTHER" id="PTHR47417">
    <property type="entry name" value="SMR DOMAIN-CONTAINING PROTEIN YPL199C"/>
    <property type="match status" value="1"/>
</dbReference>
<dbReference type="GeneID" id="64655992"/>
<sequence>MIYLAVLSTHLCDTAVTSSFWTRLTYKNSRNSRIEGDRMEKCFKQSQEAYIDKNGGRAKELSLRGEAYKDNMVRLDKAASTKIFEENNQGLGFGTVDLHGLFVPEAKLHFDNAVQQARNHEELSLRVIVGKGNHSENNIPKIKVAIQERARSLGLGVEVDPLNEGCLVVSL</sequence>
<name>A0AAD4E7F0_9AGAM</name>
<dbReference type="PROSITE" id="PS50828">
    <property type="entry name" value="SMR"/>
    <property type="match status" value="1"/>
</dbReference>
<organism evidence="2 3">
    <name type="scientific">Suillus fuscotomentosus</name>
    <dbReference type="NCBI Taxonomy" id="1912939"/>
    <lineage>
        <taxon>Eukaryota</taxon>
        <taxon>Fungi</taxon>
        <taxon>Dikarya</taxon>
        <taxon>Basidiomycota</taxon>
        <taxon>Agaricomycotina</taxon>
        <taxon>Agaricomycetes</taxon>
        <taxon>Agaricomycetidae</taxon>
        <taxon>Boletales</taxon>
        <taxon>Suillineae</taxon>
        <taxon>Suillaceae</taxon>
        <taxon>Suillus</taxon>
    </lineage>
</organism>
<gene>
    <name evidence="2" type="ORF">F5891DRAFT_1033213</name>
</gene>
<comment type="caution">
    <text evidence="2">The sequence shown here is derived from an EMBL/GenBank/DDBJ whole genome shotgun (WGS) entry which is preliminary data.</text>
</comment>
<dbReference type="InterPro" id="IPR013899">
    <property type="entry name" value="DUF1771"/>
</dbReference>
<evidence type="ECO:0000313" key="2">
    <source>
        <dbReference type="EMBL" id="KAG1900676.1"/>
    </source>
</evidence>
<dbReference type="Proteomes" id="UP001195769">
    <property type="component" value="Unassembled WGS sequence"/>
</dbReference>
<evidence type="ECO:0000313" key="3">
    <source>
        <dbReference type="Proteomes" id="UP001195769"/>
    </source>
</evidence>
<dbReference type="SUPFAM" id="SSF160443">
    <property type="entry name" value="SMR domain-like"/>
    <property type="match status" value="1"/>
</dbReference>
<dbReference type="Gene3D" id="3.30.1370.110">
    <property type="match status" value="1"/>
</dbReference>
<reference evidence="2" key="1">
    <citation type="journal article" date="2020" name="New Phytol.">
        <title>Comparative genomics reveals dynamic genome evolution in host specialist ectomycorrhizal fungi.</title>
        <authorList>
            <person name="Lofgren L.A."/>
            <person name="Nguyen N.H."/>
            <person name="Vilgalys R."/>
            <person name="Ruytinx J."/>
            <person name="Liao H.L."/>
            <person name="Branco S."/>
            <person name="Kuo A."/>
            <person name="LaButti K."/>
            <person name="Lipzen A."/>
            <person name="Andreopoulos W."/>
            <person name="Pangilinan J."/>
            <person name="Riley R."/>
            <person name="Hundley H."/>
            <person name="Na H."/>
            <person name="Barry K."/>
            <person name="Grigoriev I.V."/>
            <person name="Stajich J.E."/>
            <person name="Kennedy P.G."/>
        </authorList>
    </citation>
    <scope>NUCLEOTIDE SEQUENCE</scope>
    <source>
        <strain evidence="2">FC203</strain>
    </source>
</reference>
<dbReference type="InterPro" id="IPR053020">
    <property type="entry name" value="Smr_domain_protein"/>
</dbReference>
<dbReference type="SMART" id="SM01162">
    <property type="entry name" value="DUF1771"/>
    <property type="match status" value="1"/>
</dbReference>
<dbReference type="PANTHER" id="PTHR47417:SF1">
    <property type="entry name" value="SMR DOMAIN-CONTAINING PROTEIN YPL199C"/>
    <property type="match status" value="1"/>
</dbReference>
<dbReference type="InterPro" id="IPR036063">
    <property type="entry name" value="Smr_dom_sf"/>
</dbReference>
<dbReference type="AlphaFoldDB" id="A0AAD4E7F0"/>
<dbReference type="Pfam" id="PF08590">
    <property type="entry name" value="DUF1771"/>
    <property type="match status" value="1"/>
</dbReference>